<keyword evidence="2" id="KW-1185">Reference proteome</keyword>
<comment type="caution">
    <text evidence="1">The sequence shown here is derived from an EMBL/GenBank/DDBJ whole genome shotgun (WGS) entry which is preliminary data.</text>
</comment>
<accession>A0AAV3ZIG3</accession>
<evidence type="ECO:0000313" key="1">
    <source>
        <dbReference type="EMBL" id="GFN95434.1"/>
    </source>
</evidence>
<dbReference type="AlphaFoldDB" id="A0AAV3ZIG3"/>
<dbReference type="InterPro" id="IPR036875">
    <property type="entry name" value="Znf_CCHC_sf"/>
</dbReference>
<dbReference type="GO" id="GO:0008270">
    <property type="term" value="F:zinc ion binding"/>
    <property type="evidence" value="ECO:0007669"/>
    <property type="project" value="InterPro"/>
</dbReference>
<gene>
    <name evidence="1" type="ORF">PoB_002194000</name>
</gene>
<organism evidence="1 2">
    <name type="scientific">Plakobranchus ocellatus</name>
    <dbReference type="NCBI Taxonomy" id="259542"/>
    <lineage>
        <taxon>Eukaryota</taxon>
        <taxon>Metazoa</taxon>
        <taxon>Spiralia</taxon>
        <taxon>Lophotrochozoa</taxon>
        <taxon>Mollusca</taxon>
        <taxon>Gastropoda</taxon>
        <taxon>Heterobranchia</taxon>
        <taxon>Euthyneura</taxon>
        <taxon>Panpulmonata</taxon>
        <taxon>Sacoglossa</taxon>
        <taxon>Placobranchoidea</taxon>
        <taxon>Plakobranchidae</taxon>
        <taxon>Plakobranchus</taxon>
    </lineage>
</organism>
<sequence length="84" mass="9146">MSHRTSRSRCAAINANAMTTAKTGVRKYATVRCGKGGHVERDCSADPHCVNCRGDHAASSMTCPKFVKEQAILRYKAENGVTFQ</sequence>
<protein>
    <submittedName>
        <fullName evidence="1">Nucleic-acid-binding protein from mobile element jockey</fullName>
    </submittedName>
</protein>
<name>A0AAV3ZIG3_9GAST</name>
<reference evidence="1 2" key="1">
    <citation type="journal article" date="2021" name="Elife">
        <title>Chloroplast acquisition without the gene transfer in kleptoplastic sea slugs, Plakobranchus ocellatus.</title>
        <authorList>
            <person name="Maeda T."/>
            <person name="Takahashi S."/>
            <person name="Yoshida T."/>
            <person name="Shimamura S."/>
            <person name="Takaki Y."/>
            <person name="Nagai Y."/>
            <person name="Toyoda A."/>
            <person name="Suzuki Y."/>
            <person name="Arimoto A."/>
            <person name="Ishii H."/>
            <person name="Satoh N."/>
            <person name="Nishiyama T."/>
            <person name="Hasebe M."/>
            <person name="Maruyama T."/>
            <person name="Minagawa J."/>
            <person name="Obokata J."/>
            <person name="Shigenobu S."/>
        </authorList>
    </citation>
    <scope>NUCLEOTIDE SEQUENCE [LARGE SCALE GENOMIC DNA]</scope>
</reference>
<dbReference type="SUPFAM" id="SSF57756">
    <property type="entry name" value="Retrovirus zinc finger-like domains"/>
    <property type="match status" value="1"/>
</dbReference>
<evidence type="ECO:0000313" key="2">
    <source>
        <dbReference type="Proteomes" id="UP000735302"/>
    </source>
</evidence>
<dbReference type="GO" id="GO:0003676">
    <property type="term" value="F:nucleic acid binding"/>
    <property type="evidence" value="ECO:0007669"/>
    <property type="project" value="InterPro"/>
</dbReference>
<proteinExistence type="predicted"/>
<dbReference type="Proteomes" id="UP000735302">
    <property type="component" value="Unassembled WGS sequence"/>
</dbReference>
<dbReference type="EMBL" id="BLXT01002510">
    <property type="protein sequence ID" value="GFN95434.1"/>
    <property type="molecule type" value="Genomic_DNA"/>
</dbReference>